<dbReference type="PANTHER" id="PTHR42865">
    <property type="entry name" value="PROTON/GLUTAMATE-ASPARTATE SYMPORTER"/>
    <property type="match status" value="1"/>
</dbReference>
<evidence type="ECO:0000256" key="1">
    <source>
        <dbReference type="ARBA" id="ARBA00004651"/>
    </source>
</evidence>
<dbReference type="RefSeq" id="WP_209530679.1">
    <property type="nucleotide sequence ID" value="NZ_JAEEGA010000013.1"/>
</dbReference>
<evidence type="ECO:0000313" key="8">
    <source>
        <dbReference type="EMBL" id="MBP1042945.1"/>
    </source>
</evidence>
<sequence>MTLLKNYKSSFILLGGMIIGSLIGAVMGPKATMFMPLANLFLNLLYCCIVPMIFTSLVSAIANMQSTKKLGKILGIMLGLFILTGIIAAVYMLIVTILLNPAKGVNLNLTETMDGGSANADFFAMLTVDDFNLLWSRQNLMALIVFTMIFGIATSSLGEKGKPLVAFFDALSAVIIKVVGYVMYLAPIGLGAFFASLIGEQGSQIAGPLSRALIIFLLASLVYYFVSNTLFALIGGGKAGLAAFWKHIIPPSLTSLGTCSSAATIPTNLIAGKNIGLSNEINNLVIPMGANLHKDGAVLIQILKIVFMCEIFDVNILEPRNLITAIAISVLASCVMGAIPAGGYTGEIFIMSAFGFPAVAMPIMVLIGTITDAPATAINSTGDVGVGMIISRLIEGKGWMKQNLAMEKEEKMITPAKNVKLS</sequence>
<dbReference type="PANTHER" id="PTHR42865:SF7">
    <property type="entry name" value="PROTON_GLUTAMATE-ASPARTATE SYMPORTER"/>
    <property type="match status" value="1"/>
</dbReference>
<evidence type="ECO:0000313" key="9">
    <source>
        <dbReference type="Proteomes" id="UP000674938"/>
    </source>
</evidence>
<dbReference type="EMBL" id="JAEEGA010000013">
    <property type="protein sequence ID" value="MBP1042945.1"/>
    <property type="molecule type" value="Genomic_DNA"/>
</dbReference>
<evidence type="ECO:0000256" key="4">
    <source>
        <dbReference type="ARBA" id="ARBA00022692"/>
    </source>
</evidence>
<feature type="transmembrane region" description="Helical" evidence="7">
    <location>
        <begin position="178"/>
        <end position="199"/>
    </location>
</feature>
<keyword evidence="2" id="KW-0813">Transport</keyword>
<comment type="subcellular location">
    <subcellularLocation>
        <location evidence="1">Cell membrane</location>
        <topology evidence="1">Multi-pass membrane protein</topology>
    </subcellularLocation>
</comment>
<dbReference type="InterPro" id="IPR001991">
    <property type="entry name" value="Na-dicarboxylate_symporter"/>
</dbReference>
<proteinExistence type="predicted"/>
<protein>
    <submittedName>
        <fullName evidence="8">Dicarboxylate/amino acid:cation symporter</fullName>
    </submittedName>
</protein>
<dbReference type="PRINTS" id="PR00173">
    <property type="entry name" value="EDTRNSPORT"/>
</dbReference>
<dbReference type="GO" id="GO:0015293">
    <property type="term" value="F:symporter activity"/>
    <property type="evidence" value="ECO:0007669"/>
    <property type="project" value="UniProtKB-KW"/>
</dbReference>
<feature type="transmembrane region" description="Helical" evidence="7">
    <location>
        <begin position="205"/>
        <end position="226"/>
    </location>
</feature>
<evidence type="ECO:0000256" key="2">
    <source>
        <dbReference type="ARBA" id="ARBA00022448"/>
    </source>
</evidence>
<keyword evidence="3" id="KW-1003">Cell membrane</keyword>
<feature type="transmembrane region" description="Helical" evidence="7">
    <location>
        <begin position="12"/>
        <end position="28"/>
    </location>
</feature>
<evidence type="ECO:0000256" key="7">
    <source>
        <dbReference type="SAM" id="Phobius"/>
    </source>
</evidence>
<feature type="transmembrane region" description="Helical" evidence="7">
    <location>
        <begin position="140"/>
        <end position="158"/>
    </location>
</feature>
<dbReference type="GO" id="GO:0005886">
    <property type="term" value="C:plasma membrane"/>
    <property type="evidence" value="ECO:0007669"/>
    <property type="project" value="UniProtKB-SubCell"/>
</dbReference>
<dbReference type="InterPro" id="IPR036458">
    <property type="entry name" value="Na:dicarbo_symporter_sf"/>
</dbReference>
<evidence type="ECO:0000256" key="5">
    <source>
        <dbReference type="ARBA" id="ARBA00022989"/>
    </source>
</evidence>
<keyword evidence="4 7" id="KW-0812">Transmembrane</keyword>
<keyword evidence="6 7" id="KW-0472">Membrane</keyword>
<feature type="transmembrane region" description="Helical" evidence="7">
    <location>
        <begin position="348"/>
        <end position="370"/>
    </location>
</feature>
<dbReference type="Proteomes" id="UP000674938">
    <property type="component" value="Unassembled WGS sequence"/>
</dbReference>
<dbReference type="Gene3D" id="1.10.3860.10">
    <property type="entry name" value="Sodium:dicarboxylate symporter"/>
    <property type="match status" value="1"/>
</dbReference>
<organism evidence="8 9">
    <name type="scientific">Vagococcus allomyrinae</name>
    <dbReference type="NCBI Taxonomy" id="2794353"/>
    <lineage>
        <taxon>Bacteria</taxon>
        <taxon>Bacillati</taxon>
        <taxon>Bacillota</taxon>
        <taxon>Bacilli</taxon>
        <taxon>Lactobacillales</taxon>
        <taxon>Enterococcaceae</taxon>
        <taxon>Vagococcus</taxon>
    </lineage>
</organism>
<dbReference type="AlphaFoldDB" id="A0A940SW42"/>
<evidence type="ECO:0000256" key="6">
    <source>
        <dbReference type="ARBA" id="ARBA00023136"/>
    </source>
</evidence>
<dbReference type="SUPFAM" id="SSF118215">
    <property type="entry name" value="Proton glutamate symport protein"/>
    <property type="match status" value="1"/>
</dbReference>
<keyword evidence="9" id="KW-1185">Reference proteome</keyword>
<feature type="transmembrane region" description="Helical" evidence="7">
    <location>
        <begin position="40"/>
        <end position="62"/>
    </location>
</feature>
<feature type="transmembrane region" description="Helical" evidence="7">
    <location>
        <begin position="322"/>
        <end position="342"/>
    </location>
</feature>
<gene>
    <name evidence="8" type="ORF">I6N95_18175</name>
</gene>
<evidence type="ECO:0000256" key="3">
    <source>
        <dbReference type="ARBA" id="ARBA00022475"/>
    </source>
</evidence>
<comment type="caution">
    <text evidence="8">The sequence shown here is derived from an EMBL/GenBank/DDBJ whole genome shotgun (WGS) entry which is preliminary data.</text>
</comment>
<feature type="transmembrane region" description="Helical" evidence="7">
    <location>
        <begin position="74"/>
        <end position="99"/>
    </location>
</feature>
<name>A0A940SW42_9ENTE</name>
<keyword evidence="5 7" id="KW-1133">Transmembrane helix</keyword>
<dbReference type="GO" id="GO:0006835">
    <property type="term" value="P:dicarboxylic acid transport"/>
    <property type="evidence" value="ECO:0007669"/>
    <property type="project" value="TreeGrafter"/>
</dbReference>
<accession>A0A940SW42</accession>
<reference evidence="8" key="1">
    <citation type="submission" date="2020-12" db="EMBL/GenBank/DDBJ databases">
        <title>Vagococcus allomyrinae sp. nov. and Enterococcus lavae sp. nov., isolated from the larvae of Allomyrina dichotoma.</title>
        <authorList>
            <person name="Lee S.D."/>
        </authorList>
    </citation>
    <scope>NUCLEOTIDE SEQUENCE</scope>
    <source>
        <strain evidence="8">BWB3-3</strain>
    </source>
</reference>
<dbReference type="Pfam" id="PF00375">
    <property type="entry name" value="SDF"/>
    <property type="match status" value="1"/>
</dbReference>